<dbReference type="Pfam" id="PF00010">
    <property type="entry name" value="HLH"/>
    <property type="match status" value="1"/>
</dbReference>
<dbReference type="InterPro" id="IPR015660">
    <property type="entry name" value="MASH1/Ascl1a-like"/>
</dbReference>
<evidence type="ECO:0000256" key="3">
    <source>
        <dbReference type="ARBA" id="ARBA00023163"/>
    </source>
</evidence>
<dbReference type="PROSITE" id="PS50888">
    <property type="entry name" value="BHLH"/>
    <property type="match status" value="1"/>
</dbReference>
<keyword evidence="3" id="KW-0804">Transcription</keyword>
<dbReference type="ExpressionAtlas" id="M8CFX8">
    <property type="expression patterns" value="baseline"/>
</dbReference>
<accession>M8CFX8</accession>
<dbReference type="SUPFAM" id="SSF47459">
    <property type="entry name" value="HLH, helix-loop-helix DNA-binding domain"/>
    <property type="match status" value="1"/>
</dbReference>
<dbReference type="AlphaFoldDB" id="M8CFX8"/>
<organism evidence="5">
    <name type="scientific">Aegilops tauschii</name>
    <name type="common">Tausch's goatgrass</name>
    <name type="synonym">Aegilops squarrosa</name>
    <dbReference type="NCBI Taxonomy" id="37682"/>
    <lineage>
        <taxon>Eukaryota</taxon>
        <taxon>Viridiplantae</taxon>
        <taxon>Streptophyta</taxon>
        <taxon>Embryophyta</taxon>
        <taxon>Tracheophyta</taxon>
        <taxon>Spermatophyta</taxon>
        <taxon>Magnoliopsida</taxon>
        <taxon>Liliopsida</taxon>
        <taxon>Poales</taxon>
        <taxon>Poaceae</taxon>
        <taxon>BOP clade</taxon>
        <taxon>Pooideae</taxon>
        <taxon>Triticodae</taxon>
        <taxon>Triticeae</taxon>
        <taxon>Triticinae</taxon>
        <taxon>Aegilops</taxon>
    </lineage>
</organism>
<dbReference type="PANTHER" id="PTHR13935">
    <property type="entry name" value="ACHAETE-SCUTE TRANSCRIPTION FACTOR-RELATED"/>
    <property type="match status" value="1"/>
</dbReference>
<feature type="region of interest" description="Disordered" evidence="4">
    <location>
        <begin position="85"/>
        <end position="123"/>
    </location>
</feature>
<dbReference type="InterPro" id="IPR036638">
    <property type="entry name" value="HLH_DNA-bd_sf"/>
</dbReference>
<dbReference type="EnsemblPlants" id="EMT33309">
    <property type="protein sequence ID" value="EMT33309"/>
    <property type="gene ID" value="F775_19747"/>
</dbReference>
<comment type="similarity">
    <text evidence="1">Belongs to the bHLH protein family.</text>
</comment>
<sequence>MEMQVKAAGGGKRSRTSGGTTATRVVERKEAERERRQHMKALCAKLTSLIPKEYFSNPDTMTQLGSLDVAASYIKKLKERVDELQHRRNSAQAMAAARGASGASTPTTTPTTSGGAGSPEGEKHWEASAPVVEVRQHDDTSMDVVLVCSTERPIMLHQVITILEEEGAEVVNANHSVAGHKIFYTIHSRAFSSRIGIDVSSVSERLRALMPKNITNLLECNLLSTGTYVQCFASLAEGQYLANGNIGGGLHTPYTSCQREDGSNEKMMINCACCTYTCVAAMHGVHCVNLLSVVACMRALCFSDRWVK</sequence>
<feature type="compositionally biased region" description="Low complexity" evidence="4">
    <location>
        <begin position="90"/>
        <end position="113"/>
    </location>
</feature>
<keyword evidence="2" id="KW-0805">Transcription regulation</keyword>
<reference evidence="5" key="1">
    <citation type="submission" date="2015-06" db="UniProtKB">
        <authorList>
            <consortium name="EnsemblPlants"/>
        </authorList>
    </citation>
    <scope>IDENTIFICATION</scope>
</reference>
<dbReference type="GO" id="GO:0000977">
    <property type="term" value="F:RNA polymerase II transcription regulatory region sequence-specific DNA binding"/>
    <property type="evidence" value="ECO:0007669"/>
    <property type="project" value="TreeGrafter"/>
</dbReference>
<evidence type="ECO:0000256" key="4">
    <source>
        <dbReference type="SAM" id="MobiDB-lite"/>
    </source>
</evidence>
<dbReference type="GO" id="GO:0046983">
    <property type="term" value="F:protein dimerization activity"/>
    <property type="evidence" value="ECO:0007669"/>
    <property type="project" value="InterPro"/>
</dbReference>
<dbReference type="Gene3D" id="4.10.280.10">
    <property type="entry name" value="Helix-loop-helix DNA-binding domain"/>
    <property type="match status" value="1"/>
</dbReference>
<dbReference type="GO" id="GO:0000981">
    <property type="term" value="F:DNA-binding transcription factor activity, RNA polymerase II-specific"/>
    <property type="evidence" value="ECO:0007669"/>
    <property type="project" value="TreeGrafter"/>
</dbReference>
<protein>
    <submittedName>
        <fullName evidence="5">Transcription factor bHLH36</fullName>
    </submittedName>
</protein>
<dbReference type="PANTHER" id="PTHR13935:SF52">
    <property type="entry name" value="OS01G0108400 PROTEIN"/>
    <property type="match status" value="1"/>
</dbReference>
<feature type="compositionally biased region" description="Basic and acidic residues" evidence="4">
    <location>
        <begin position="25"/>
        <end position="35"/>
    </location>
</feature>
<dbReference type="InterPro" id="IPR011598">
    <property type="entry name" value="bHLH_dom"/>
</dbReference>
<evidence type="ECO:0000256" key="1">
    <source>
        <dbReference type="ARBA" id="ARBA00005510"/>
    </source>
</evidence>
<evidence type="ECO:0000313" key="5">
    <source>
        <dbReference type="EnsemblPlants" id="EMT33309"/>
    </source>
</evidence>
<dbReference type="GO" id="GO:0090575">
    <property type="term" value="C:RNA polymerase II transcription regulator complex"/>
    <property type="evidence" value="ECO:0007669"/>
    <property type="project" value="TreeGrafter"/>
</dbReference>
<proteinExistence type="inferred from homology"/>
<name>M8CFX8_AEGTA</name>
<evidence type="ECO:0000256" key="2">
    <source>
        <dbReference type="ARBA" id="ARBA00023015"/>
    </source>
</evidence>
<dbReference type="SMART" id="SM00353">
    <property type="entry name" value="HLH"/>
    <property type="match status" value="1"/>
</dbReference>
<feature type="region of interest" description="Disordered" evidence="4">
    <location>
        <begin position="1"/>
        <end position="36"/>
    </location>
</feature>